<protein>
    <recommendedName>
        <fullName evidence="1">Galectin domain-containing protein</fullName>
    </recommendedName>
</protein>
<dbReference type="OrthoDB" id="4330301at2759"/>
<reference evidence="3" key="1">
    <citation type="journal article" date="2017" name="Genome Biol.">
        <title>Comparative genomics reveals high biological diversity and specific adaptations in the industrially and medically important fungal genus Aspergillus.</title>
        <authorList>
            <person name="de Vries R.P."/>
            <person name="Riley R."/>
            <person name="Wiebenga A."/>
            <person name="Aguilar-Osorio G."/>
            <person name="Amillis S."/>
            <person name="Uchima C.A."/>
            <person name="Anderluh G."/>
            <person name="Asadollahi M."/>
            <person name="Askin M."/>
            <person name="Barry K."/>
            <person name="Battaglia E."/>
            <person name="Bayram O."/>
            <person name="Benocci T."/>
            <person name="Braus-Stromeyer S.A."/>
            <person name="Caldana C."/>
            <person name="Canovas D."/>
            <person name="Cerqueira G.C."/>
            <person name="Chen F."/>
            <person name="Chen W."/>
            <person name="Choi C."/>
            <person name="Clum A."/>
            <person name="Dos Santos R.A."/>
            <person name="Damasio A.R."/>
            <person name="Diallinas G."/>
            <person name="Emri T."/>
            <person name="Fekete E."/>
            <person name="Flipphi M."/>
            <person name="Freyberg S."/>
            <person name="Gallo A."/>
            <person name="Gournas C."/>
            <person name="Habgood R."/>
            <person name="Hainaut M."/>
            <person name="Harispe M.L."/>
            <person name="Henrissat B."/>
            <person name="Hilden K.S."/>
            <person name="Hope R."/>
            <person name="Hossain A."/>
            <person name="Karabika E."/>
            <person name="Karaffa L."/>
            <person name="Karanyi Z."/>
            <person name="Krasevec N."/>
            <person name="Kuo A."/>
            <person name="Kusch H."/>
            <person name="LaButti K."/>
            <person name="Lagendijk E.L."/>
            <person name="Lapidus A."/>
            <person name="Levasseur A."/>
            <person name="Lindquist E."/>
            <person name="Lipzen A."/>
            <person name="Logrieco A.F."/>
            <person name="MacCabe A."/>
            <person name="Maekelae M.R."/>
            <person name="Malavazi I."/>
            <person name="Melin P."/>
            <person name="Meyer V."/>
            <person name="Mielnichuk N."/>
            <person name="Miskei M."/>
            <person name="Molnar A.P."/>
            <person name="Mule G."/>
            <person name="Ngan C.Y."/>
            <person name="Orejas M."/>
            <person name="Orosz E."/>
            <person name="Ouedraogo J.P."/>
            <person name="Overkamp K.M."/>
            <person name="Park H.-S."/>
            <person name="Perrone G."/>
            <person name="Piumi F."/>
            <person name="Punt P.J."/>
            <person name="Ram A.F."/>
            <person name="Ramon A."/>
            <person name="Rauscher S."/>
            <person name="Record E."/>
            <person name="Riano-Pachon D.M."/>
            <person name="Robert V."/>
            <person name="Roehrig J."/>
            <person name="Ruller R."/>
            <person name="Salamov A."/>
            <person name="Salih N.S."/>
            <person name="Samson R.A."/>
            <person name="Sandor E."/>
            <person name="Sanguinetti M."/>
            <person name="Schuetze T."/>
            <person name="Sepcic K."/>
            <person name="Shelest E."/>
            <person name="Sherlock G."/>
            <person name="Sophianopoulou V."/>
            <person name="Squina F.M."/>
            <person name="Sun H."/>
            <person name="Susca A."/>
            <person name="Todd R.B."/>
            <person name="Tsang A."/>
            <person name="Unkles S.E."/>
            <person name="van de Wiele N."/>
            <person name="van Rossen-Uffink D."/>
            <person name="Oliveira J.V."/>
            <person name="Vesth T.C."/>
            <person name="Visser J."/>
            <person name="Yu J.-H."/>
            <person name="Zhou M."/>
            <person name="Andersen M.R."/>
            <person name="Archer D.B."/>
            <person name="Baker S.E."/>
            <person name="Benoit I."/>
            <person name="Brakhage A.A."/>
            <person name="Braus G.H."/>
            <person name="Fischer R."/>
            <person name="Frisvad J.C."/>
            <person name="Goldman G.H."/>
            <person name="Houbraken J."/>
            <person name="Oakley B."/>
            <person name="Pocsi I."/>
            <person name="Scazzocchio C."/>
            <person name="Seiboth B."/>
            <person name="vanKuyk P.A."/>
            <person name="Wortman J."/>
            <person name="Dyer P.S."/>
            <person name="Grigoriev I.V."/>
        </authorList>
    </citation>
    <scope>NUCLEOTIDE SEQUENCE [LARGE SCALE GENOMIC DNA]</scope>
    <source>
        <strain evidence="3">DTO 134E9</strain>
    </source>
</reference>
<keyword evidence="3" id="KW-1185">Reference proteome</keyword>
<dbReference type="CDD" id="cd22893">
    <property type="entry name" value="PlcA-like"/>
    <property type="match status" value="1"/>
</dbReference>
<dbReference type="AlphaFoldDB" id="A0A1L9RFY1"/>
<accession>A0A1L9RFY1</accession>
<dbReference type="RefSeq" id="XP_040687506.1">
    <property type="nucleotide sequence ID" value="XM_040835628.1"/>
</dbReference>
<gene>
    <name evidence="2" type="ORF">ASPWEDRAFT_41706</name>
</gene>
<evidence type="ECO:0000259" key="1">
    <source>
        <dbReference type="PROSITE" id="PS51304"/>
    </source>
</evidence>
<dbReference type="Gene3D" id="2.60.120.200">
    <property type="match status" value="1"/>
</dbReference>
<dbReference type="InterPro" id="IPR001079">
    <property type="entry name" value="Galectin_CRD"/>
</dbReference>
<organism evidence="2 3">
    <name type="scientific">Aspergillus wentii DTO 134E9</name>
    <dbReference type="NCBI Taxonomy" id="1073089"/>
    <lineage>
        <taxon>Eukaryota</taxon>
        <taxon>Fungi</taxon>
        <taxon>Dikarya</taxon>
        <taxon>Ascomycota</taxon>
        <taxon>Pezizomycotina</taxon>
        <taxon>Eurotiomycetes</taxon>
        <taxon>Eurotiomycetidae</taxon>
        <taxon>Eurotiales</taxon>
        <taxon>Aspergillaceae</taxon>
        <taxon>Aspergillus</taxon>
        <taxon>Aspergillus subgen. Cremei</taxon>
    </lineage>
</organism>
<dbReference type="Proteomes" id="UP000184383">
    <property type="component" value="Unassembled WGS sequence"/>
</dbReference>
<sequence>MIYFLTFGNTVKLQTALRPGGIITFQSVSALDTDSPENSGQIDISLLSDGGDKLLNLSLRRREDAIVFNSQASNGPWGLEETVPLQDSFTTPNFTITVCDHGDRYQILSGYRTIRYSNKRLSDIASNVVYGANENKKVSSLILAVCTYESMEELLLRHNAVHSAVRTGDATEGILAEHAMPNATFSHRVGLIALPGRPKKKDRLGFEYAEHGYLGDAIEIKLAGGRTEKAKDHQFKLPNGLYLTYGEINGLAGDFYGTYNPISDGKTQPEQCTRFRDAYNTLAGENSLQPKEANDILGILQKEVDAVNKALADHEDPSVAYSKLPNADVALERATWRRKGLPGYLGLARINWDHFGGDARTAYNAGHEAALDEAVRGNLDTAYTLNAFADHFLEDSFSAGHLRTPRRELHSKWNVTADLCAKYMHDEDCAIGLDVQNIGGEKWTLYGDKRGLDTVNEESKRRCLAAIQASADEIYDAWKTQIKPDRQKYRAWAHAPTLESANGSQTLAVLFTPGDKRRVNIKDRRDHSYTTSWWFATTAAQCANSGRWKYPITM</sequence>
<dbReference type="InterPro" id="IPR049756">
    <property type="entry name" value="PlcA-like_dom"/>
</dbReference>
<name>A0A1L9RFY1_ASPWE</name>
<proteinExistence type="predicted"/>
<dbReference type="EMBL" id="KV878213">
    <property type="protein sequence ID" value="OJJ33830.1"/>
    <property type="molecule type" value="Genomic_DNA"/>
</dbReference>
<evidence type="ECO:0000313" key="2">
    <source>
        <dbReference type="EMBL" id="OJJ33830.1"/>
    </source>
</evidence>
<feature type="domain" description="Galectin" evidence="1">
    <location>
        <begin position="9"/>
        <end position="148"/>
    </location>
</feature>
<dbReference type="GeneID" id="63751476"/>
<dbReference type="VEuPathDB" id="FungiDB:ASPWEDRAFT_41706"/>
<dbReference type="STRING" id="1073089.A0A1L9RFY1"/>
<evidence type="ECO:0000313" key="3">
    <source>
        <dbReference type="Proteomes" id="UP000184383"/>
    </source>
</evidence>
<dbReference type="PROSITE" id="PS51304">
    <property type="entry name" value="GALECTIN"/>
    <property type="match status" value="1"/>
</dbReference>
<dbReference type="GO" id="GO:0030246">
    <property type="term" value="F:carbohydrate binding"/>
    <property type="evidence" value="ECO:0007669"/>
    <property type="project" value="InterPro"/>
</dbReference>
<dbReference type="InterPro" id="IPR013320">
    <property type="entry name" value="ConA-like_dom_sf"/>
</dbReference>
<dbReference type="SUPFAM" id="SSF49899">
    <property type="entry name" value="Concanavalin A-like lectins/glucanases"/>
    <property type="match status" value="1"/>
</dbReference>